<dbReference type="Gene3D" id="3.40.190.150">
    <property type="entry name" value="Bordetella uptake gene, domain 1"/>
    <property type="match status" value="1"/>
</dbReference>
<comment type="similarity">
    <text evidence="1">Belongs to the UPF0065 (bug) family.</text>
</comment>
<reference evidence="3" key="1">
    <citation type="submission" date="2019-09" db="EMBL/GenBank/DDBJ databases">
        <title>Characterisation of the sponge microbiome using genome-centric metagenomics.</title>
        <authorList>
            <person name="Engelberts J.P."/>
            <person name="Robbins S.J."/>
            <person name="De Goeij J.M."/>
            <person name="Aranda M."/>
            <person name="Bell S.C."/>
            <person name="Webster N.S."/>
        </authorList>
    </citation>
    <scope>NUCLEOTIDE SEQUENCE</scope>
    <source>
        <strain evidence="3">SB0664_bin_43</strain>
    </source>
</reference>
<dbReference type="InterPro" id="IPR005064">
    <property type="entry name" value="BUG"/>
</dbReference>
<keyword evidence="2" id="KW-0732">Signal</keyword>
<dbReference type="InterPro" id="IPR042100">
    <property type="entry name" value="Bug_dom1"/>
</dbReference>
<dbReference type="PANTHER" id="PTHR42928:SF5">
    <property type="entry name" value="BLR1237 PROTEIN"/>
    <property type="match status" value="1"/>
</dbReference>
<proteinExistence type="inferred from homology"/>
<name>A0A6B0XY22_9RHOB</name>
<organism evidence="3">
    <name type="scientific">Boseongicola sp. SB0664_bin_43</name>
    <dbReference type="NCBI Taxonomy" id="2604844"/>
    <lineage>
        <taxon>Bacteria</taxon>
        <taxon>Pseudomonadati</taxon>
        <taxon>Pseudomonadota</taxon>
        <taxon>Alphaproteobacteria</taxon>
        <taxon>Rhodobacterales</taxon>
        <taxon>Paracoccaceae</taxon>
        <taxon>Boseongicola</taxon>
    </lineage>
</organism>
<evidence type="ECO:0000256" key="1">
    <source>
        <dbReference type="ARBA" id="ARBA00006987"/>
    </source>
</evidence>
<dbReference type="CDD" id="cd07012">
    <property type="entry name" value="PBP2_Bug_TTT"/>
    <property type="match status" value="1"/>
</dbReference>
<feature type="chain" id="PRO_5025498445" evidence="2">
    <location>
        <begin position="24"/>
        <end position="312"/>
    </location>
</feature>
<gene>
    <name evidence="3" type="ORF">F4Y60_05780</name>
</gene>
<evidence type="ECO:0000313" key="3">
    <source>
        <dbReference type="EMBL" id="MXY33591.1"/>
    </source>
</evidence>
<feature type="signal peptide" evidence="2">
    <location>
        <begin position="1"/>
        <end position="23"/>
    </location>
</feature>
<evidence type="ECO:0000256" key="2">
    <source>
        <dbReference type="SAM" id="SignalP"/>
    </source>
</evidence>
<dbReference type="AlphaFoldDB" id="A0A6B0XY22"/>
<dbReference type="Gene3D" id="3.40.190.10">
    <property type="entry name" value="Periplasmic binding protein-like II"/>
    <property type="match status" value="1"/>
</dbReference>
<accession>A0A6B0XY22</accession>
<dbReference type="EMBL" id="VXRY01000234">
    <property type="protein sequence ID" value="MXY33591.1"/>
    <property type="molecule type" value="Genomic_DNA"/>
</dbReference>
<dbReference type="SUPFAM" id="SSF53850">
    <property type="entry name" value="Periplasmic binding protein-like II"/>
    <property type="match status" value="1"/>
</dbReference>
<dbReference type="Pfam" id="PF03401">
    <property type="entry name" value="TctC"/>
    <property type="match status" value="1"/>
</dbReference>
<comment type="caution">
    <text evidence="3">The sequence shown here is derived from an EMBL/GenBank/DDBJ whole genome shotgun (WGS) entry which is preliminary data.</text>
</comment>
<protein>
    <submittedName>
        <fullName evidence="3">Tripartite tricarboxylate transporter substrate binding protein</fullName>
    </submittedName>
</protein>
<dbReference type="PIRSF" id="PIRSF017082">
    <property type="entry name" value="YflP"/>
    <property type="match status" value="1"/>
</dbReference>
<sequence>MKKSVTSAGLVAGLALTASAAFAEYPERTINMLVPFGAGGGTDVPARFFAAEMEGILGQNIVVSNVEGAGGTVGATQLSQADPNGYNLGFLPVGTTTTQPHLKRTSYNADSWTPICMVSQGPFYLVVAEDSPVRTVDDYIAMANGDGLKFAGAGPGSMAHVAQLTLDNKLGVTTQYIPTKGGGDIATEINGGRADATAWFADFGTKFGWRALAILSDQRSGQHPDVPTLAELGYDTQVSVWFGFFTQAGTPDDVVSTLSEACARAVETDSFKENMAGANRLIRYMGTEEFGPFFRTAFELNGKLLEDAGLVK</sequence>
<dbReference type="PANTHER" id="PTHR42928">
    <property type="entry name" value="TRICARBOXYLATE-BINDING PROTEIN"/>
    <property type="match status" value="1"/>
</dbReference>